<proteinExistence type="predicted"/>
<feature type="region of interest" description="Disordered" evidence="1">
    <location>
        <begin position="364"/>
        <end position="404"/>
    </location>
</feature>
<name>A0A7W7PWM2_9ACTN</name>
<dbReference type="Proteomes" id="UP000579523">
    <property type="component" value="Unassembled WGS sequence"/>
</dbReference>
<keyword evidence="3" id="KW-1185">Reference proteome</keyword>
<dbReference type="AlphaFoldDB" id="A0A7W7PWM2"/>
<dbReference type="RefSeq" id="WP_184828014.1">
    <property type="nucleotide sequence ID" value="NZ_BMTK01000036.1"/>
</dbReference>
<accession>A0A7W7PWM2</accession>
<organism evidence="2 3">
    <name type="scientific">Streptomyces griseomycini</name>
    <dbReference type="NCBI Taxonomy" id="66895"/>
    <lineage>
        <taxon>Bacteria</taxon>
        <taxon>Bacillati</taxon>
        <taxon>Actinomycetota</taxon>
        <taxon>Actinomycetes</taxon>
        <taxon>Kitasatosporales</taxon>
        <taxon>Streptomycetaceae</taxon>
        <taxon>Streptomyces</taxon>
    </lineage>
</organism>
<evidence type="ECO:0000313" key="2">
    <source>
        <dbReference type="EMBL" id="MBB4902576.1"/>
    </source>
</evidence>
<reference evidence="2 3" key="1">
    <citation type="submission" date="2020-08" db="EMBL/GenBank/DDBJ databases">
        <title>Genomic Encyclopedia of Type Strains, Phase III (KMG-III): the genomes of soil and plant-associated and newly described type strains.</title>
        <authorList>
            <person name="Whitman W."/>
        </authorList>
    </citation>
    <scope>NUCLEOTIDE SEQUENCE [LARGE SCALE GENOMIC DNA]</scope>
    <source>
        <strain evidence="2 3">CECT 3273</strain>
    </source>
</reference>
<comment type="caution">
    <text evidence="2">The sequence shown here is derived from an EMBL/GenBank/DDBJ whole genome shotgun (WGS) entry which is preliminary data.</text>
</comment>
<evidence type="ECO:0000256" key="1">
    <source>
        <dbReference type="SAM" id="MobiDB-lite"/>
    </source>
</evidence>
<dbReference type="EMBL" id="JACHJI010000017">
    <property type="protein sequence ID" value="MBB4902576.1"/>
    <property type="molecule type" value="Genomic_DNA"/>
</dbReference>
<gene>
    <name evidence="2" type="ORF">FHS37_006673</name>
</gene>
<sequence>MPRRHSRTTPQRHEREARRAAFDDLLPRLEAGTLTPEQAAVLAAHVREEVRLGVKTGKSLAKTNRRLARHREAADAAIREAEQRANARPAPKGSTDAVRIAVGAATTWQQKALQEEGADTMRRRALAEALDVHPDTPWPTLIDHAREAHQWATRAAAERQERATGPECEHGSALVEFQTVTARVCQVLQEAEEHREATDPSEREDCAMCGRDHAAEALRVIRGAGAPSVGILVDCAQLTRQRDGWQLRAKLAEGELRTLRTAVRALGGDPTQVQNLWAQLRLRNRQWADAKRERDRYAARCGEAEAGEDVARHRAERAVAALGDVLGLLRPVRINGAVAFYQATEHPIRPDRYAWWAEVLEDAERSEDGPRLAVRVDQDAEHAGRTGERRTSPRVEQGAAAGSN</sequence>
<feature type="compositionally biased region" description="Basic and acidic residues" evidence="1">
    <location>
        <begin position="364"/>
        <end position="393"/>
    </location>
</feature>
<protein>
    <submittedName>
        <fullName evidence="2">Uncharacterized protein</fullName>
    </submittedName>
</protein>
<evidence type="ECO:0000313" key="3">
    <source>
        <dbReference type="Proteomes" id="UP000579523"/>
    </source>
</evidence>